<dbReference type="CDD" id="cd12797">
    <property type="entry name" value="M23_peptidase"/>
    <property type="match status" value="1"/>
</dbReference>
<dbReference type="EMBL" id="FXWL01000002">
    <property type="protein sequence ID" value="SMQ76787.1"/>
    <property type="molecule type" value="Genomic_DNA"/>
</dbReference>
<dbReference type="Pfam" id="PF01551">
    <property type="entry name" value="Peptidase_M23"/>
    <property type="match status" value="1"/>
</dbReference>
<feature type="signal peptide" evidence="4">
    <location>
        <begin position="1"/>
        <end position="20"/>
    </location>
</feature>
<dbReference type="AlphaFoldDB" id="A0A1Y6FQ21"/>
<dbReference type="InterPro" id="IPR011055">
    <property type="entry name" value="Dup_hybrid_motif"/>
</dbReference>
<sequence length="407" mass="42370">MRGPLLVVAAFAAIAGGALALAQSDVFDPAAIAARERQQLLAAKAQSAAAMRRSAVLEAQAGAARDEADRLKKRSAALAARIQSAEADIDAAEARVALVSRRLADQQTRLAEQQQPLLALTASLQQLSRRPPVSVLAQPGSLRDMVHARAVLDAVMPVIQQRTAGVRQELARLRATQQQQRIALQALSASKAQLAERRDALTRLENEGRLRSRDLMSSAQLEADRALGLGEKARDIVDLMDALEADAAVRGELADLSGPLPRPADPARAAPQAAPTAPSASRDADLGAGAYRLPVVGRIVAGLGEVNDSGVRSRGITVATQPGGQVVAPAAGRVSFAGDYRGYGKIVIIDHGGGWTSLITGMIALSVSVGDTLDAGAPVGRAGSDDSRITVELRRAGRPVDLVAMLG</sequence>
<keyword evidence="2" id="KW-0175">Coiled coil</keyword>
<evidence type="ECO:0000313" key="6">
    <source>
        <dbReference type="EMBL" id="SMQ76787.1"/>
    </source>
</evidence>
<evidence type="ECO:0000256" key="2">
    <source>
        <dbReference type="SAM" id="Coils"/>
    </source>
</evidence>
<dbReference type="Proteomes" id="UP000194469">
    <property type="component" value="Unassembled WGS sequence"/>
</dbReference>
<dbReference type="PANTHER" id="PTHR21666:SF289">
    <property type="entry name" value="L-ALA--D-GLU ENDOPEPTIDASE"/>
    <property type="match status" value="1"/>
</dbReference>
<dbReference type="SUPFAM" id="SSF51261">
    <property type="entry name" value="Duplicated hybrid motif"/>
    <property type="match status" value="1"/>
</dbReference>
<dbReference type="RefSeq" id="WP_086457184.1">
    <property type="nucleotide sequence ID" value="NZ_FXWL01000002.1"/>
</dbReference>
<dbReference type="GeneID" id="303001858"/>
<evidence type="ECO:0000256" key="4">
    <source>
        <dbReference type="SAM" id="SignalP"/>
    </source>
</evidence>
<keyword evidence="1 4" id="KW-0732">Signal</keyword>
<name>A0A1Y6FQ21_9SPHN</name>
<dbReference type="Gene3D" id="2.70.70.10">
    <property type="entry name" value="Glucose Permease (Domain IIA)"/>
    <property type="match status" value="1"/>
</dbReference>
<keyword evidence="7" id="KW-1185">Reference proteome</keyword>
<feature type="compositionally biased region" description="Low complexity" evidence="3">
    <location>
        <begin position="266"/>
        <end position="280"/>
    </location>
</feature>
<proteinExistence type="predicted"/>
<feature type="coiled-coil region" evidence="2">
    <location>
        <begin position="54"/>
        <end position="109"/>
    </location>
</feature>
<evidence type="ECO:0000313" key="7">
    <source>
        <dbReference type="Proteomes" id="UP000194469"/>
    </source>
</evidence>
<dbReference type="GO" id="GO:0004222">
    <property type="term" value="F:metalloendopeptidase activity"/>
    <property type="evidence" value="ECO:0007669"/>
    <property type="project" value="TreeGrafter"/>
</dbReference>
<feature type="chain" id="PRO_5010989083" evidence="4">
    <location>
        <begin position="21"/>
        <end position="407"/>
    </location>
</feature>
<reference evidence="7" key="1">
    <citation type="submission" date="2017-04" db="EMBL/GenBank/DDBJ databases">
        <authorList>
            <person name="Varghese N."/>
            <person name="Submissions S."/>
        </authorList>
    </citation>
    <scope>NUCLEOTIDE SEQUENCE [LARGE SCALE GENOMIC DNA]</scope>
    <source>
        <strain evidence="7">UI2</strain>
    </source>
</reference>
<dbReference type="InterPro" id="IPR016047">
    <property type="entry name" value="M23ase_b-sheet_dom"/>
</dbReference>
<dbReference type="PANTHER" id="PTHR21666">
    <property type="entry name" value="PEPTIDASE-RELATED"/>
    <property type="match status" value="1"/>
</dbReference>
<evidence type="ECO:0000256" key="1">
    <source>
        <dbReference type="ARBA" id="ARBA00022729"/>
    </source>
</evidence>
<evidence type="ECO:0000256" key="3">
    <source>
        <dbReference type="SAM" id="MobiDB-lite"/>
    </source>
</evidence>
<protein>
    <submittedName>
        <fullName evidence="6">Septal ring factor EnvC, activator of murein hydrolases AmiA and AmiB</fullName>
    </submittedName>
</protein>
<accession>A0A1Y6FQ21</accession>
<evidence type="ECO:0000259" key="5">
    <source>
        <dbReference type="Pfam" id="PF01551"/>
    </source>
</evidence>
<keyword evidence="6" id="KW-0378">Hydrolase</keyword>
<dbReference type="InterPro" id="IPR050570">
    <property type="entry name" value="Cell_wall_metabolism_enzyme"/>
</dbReference>
<feature type="region of interest" description="Disordered" evidence="3">
    <location>
        <begin position="255"/>
        <end position="283"/>
    </location>
</feature>
<gene>
    <name evidence="6" type="ORF">SAMN06295984_2214</name>
</gene>
<feature type="domain" description="M23ase beta-sheet core" evidence="5">
    <location>
        <begin position="313"/>
        <end position="401"/>
    </location>
</feature>
<dbReference type="Gene3D" id="6.10.250.3150">
    <property type="match status" value="1"/>
</dbReference>
<organism evidence="6 7">
    <name type="scientific">Sphingopyxis terrae subsp. ummariensis</name>
    <dbReference type="NCBI Taxonomy" id="429001"/>
    <lineage>
        <taxon>Bacteria</taxon>
        <taxon>Pseudomonadati</taxon>
        <taxon>Pseudomonadota</taxon>
        <taxon>Alphaproteobacteria</taxon>
        <taxon>Sphingomonadales</taxon>
        <taxon>Sphingomonadaceae</taxon>
        <taxon>Sphingopyxis</taxon>
    </lineage>
</organism>